<evidence type="ECO:0000256" key="9">
    <source>
        <dbReference type="ARBA" id="ARBA00012523"/>
    </source>
</evidence>
<keyword evidence="20" id="KW-1185">Reference proteome</keyword>
<keyword evidence="10" id="KW-0169">Cobalamin biosynthesis</keyword>
<evidence type="ECO:0000313" key="20">
    <source>
        <dbReference type="Proteomes" id="UP001500620"/>
    </source>
</evidence>
<dbReference type="Pfam" id="PF02277">
    <property type="entry name" value="DBI_PRT"/>
    <property type="match status" value="1"/>
</dbReference>
<evidence type="ECO:0000256" key="7">
    <source>
        <dbReference type="ARBA" id="ARBA00007490"/>
    </source>
</evidence>
<organism evidence="19 20">
    <name type="scientific">Dactylosporangium darangshiense</name>
    <dbReference type="NCBI Taxonomy" id="579108"/>
    <lineage>
        <taxon>Bacteria</taxon>
        <taxon>Bacillati</taxon>
        <taxon>Actinomycetota</taxon>
        <taxon>Actinomycetes</taxon>
        <taxon>Micromonosporales</taxon>
        <taxon>Micromonosporaceae</taxon>
        <taxon>Dactylosporangium</taxon>
    </lineage>
</organism>
<evidence type="ECO:0000256" key="15">
    <source>
        <dbReference type="ARBA" id="ARBA00023134"/>
    </source>
</evidence>
<evidence type="ECO:0000256" key="4">
    <source>
        <dbReference type="ARBA" id="ARBA00003889"/>
    </source>
</evidence>
<reference evidence="20" key="1">
    <citation type="journal article" date="2019" name="Int. J. Syst. Evol. Microbiol.">
        <title>The Global Catalogue of Microorganisms (GCM) 10K type strain sequencing project: providing services to taxonomists for standard genome sequencing and annotation.</title>
        <authorList>
            <consortium name="The Broad Institute Genomics Platform"/>
            <consortium name="The Broad Institute Genome Sequencing Center for Infectious Disease"/>
            <person name="Wu L."/>
            <person name="Ma J."/>
        </authorList>
    </citation>
    <scope>NUCLEOTIDE SEQUENCE [LARGE SCALE GENOMIC DNA]</scope>
    <source>
        <strain evidence="20">JCM 17441</strain>
    </source>
</reference>
<keyword evidence="13" id="KW-0418">Kinase</keyword>
<comment type="catalytic activity">
    <reaction evidence="1">
        <text>adenosylcob(III)inamide + ATP = adenosylcob(III)inamide phosphate + ADP + H(+)</text>
        <dbReference type="Rhea" id="RHEA:15769"/>
        <dbReference type="ChEBI" id="CHEBI:2480"/>
        <dbReference type="ChEBI" id="CHEBI:15378"/>
        <dbReference type="ChEBI" id="CHEBI:30616"/>
        <dbReference type="ChEBI" id="CHEBI:58502"/>
        <dbReference type="ChEBI" id="CHEBI:456216"/>
        <dbReference type="EC" id="2.7.1.156"/>
    </reaction>
</comment>
<feature type="region of interest" description="Disordered" evidence="18">
    <location>
        <begin position="559"/>
        <end position="579"/>
    </location>
</feature>
<comment type="catalytic activity">
    <reaction evidence="2">
        <text>adenosylcob(III)inamide phosphate + GTP + H(+) = adenosylcob(III)inamide-GDP + diphosphate</text>
        <dbReference type="Rhea" id="RHEA:22712"/>
        <dbReference type="ChEBI" id="CHEBI:15378"/>
        <dbReference type="ChEBI" id="CHEBI:33019"/>
        <dbReference type="ChEBI" id="CHEBI:37565"/>
        <dbReference type="ChEBI" id="CHEBI:58502"/>
        <dbReference type="ChEBI" id="CHEBI:60487"/>
        <dbReference type="EC" id="2.7.7.62"/>
    </reaction>
</comment>
<keyword evidence="11" id="KW-0808">Transferase</keyword>
<dbReference type="EC" id="2.7.1.156" evidence="8"/>
<dbReference type="PANTHER" id="PTHR34848">
    <property type="match status" value="1"/>
</dbReference>
<dbReference type="PANTHER" id="PTHR34848:SF1">
    <property type="entry name" value="BIFUNCTIONAL ADENOSYLCOBALAMIN BIOSYNTHESIS PROTEIN COBU"/>
    <property type="match status" value="1"/>
</dbReference>
<evidence type="ECO:0000256" key="14">
    <source>
        <dbReference type="ARBA" id="ARBA00022840"/>
    </source>
</evidence>
<dbReference type="Proteomes" id="UP001500620">
    <property type="component" value="Unassembled WGS sequence"/>
</dbReference>
<comment type="function">
    <text evidence="4">Catalyzes ATP-dependent phosphorylation of adenosylcobinamide and addition of GMP to adenosylcobinamide phosphate.</text>
</comment>
<dbReference type="EMBL" id="BAABAT010000010">
    <property type="protein sequence ID" value="GAA4251065.1"/>
    <property type="molecule type" value="Genomic_DNA"/>
</dbReference>
<keyword evidence="14" id="KW-0067">ATP-binding</keyword>
<evidence type="ECO:0000256" key="8">
    <source>
        <dbReference type="ARBA" id="ARBA00012016"/>
    </source>
</evidence>
<evidence type="ECO:0000256" key="6">
    <source>
        <dbReference type="ARBA" id="ARBA00005159"/>
    </source>
</evidence>
<comment type="pathway">
    <text evidence="6">Cofactor biosynthesis; adenosylcobalamin biosynthesis; adenosylcobalamin from cob(II)yrinate a,c-diamide: step 5/7.</text>
</comment>
<dbReference type="InterPro" id="IPR027417">
    <property type="entry name" value="P-loop_NTPase"/>
</dbReference>
<evidence type="ECO:0000256" key="11">
    <source>
        <dbReference type="ARBA" id="ARBA00022679"/>
    </source>
</evidence>
<dbReference type="InterPro" id="IPR036087">
    <property type="entry name" value="Nict_dMeBzImd_PRibTrfase_sf"/>
</dbReference>
<evidence type="ECO:0000256" key="12">
    <source>
        <dbReference type="ARBA" id="ARBA00022741"/>
    </source>
</evidence>
<evidence type="ECO:0000256" key="16">
    <source>
        <dbReference type="ARBA" id="ARBA00029570"/>
    </source>
</evidence>
<evidence type="ECO:0000256" key="1">
    <source>
        <dbReference type="ARBA" id="ARBA00000312"/>
    </source>
</evidence>
<keyword evidence="15" id="KW-0342">GTP-binding</keyword>
<dbReference type="InterPro" id="IPR003200">
    <property type="entry name" value="Nict_dMeBzImd_PRibTrfase"/>
</dbReference>
<dbReference type="Pfam" id="PF02283">
    <property type="entry name" value="CobU"/>
    <property type="match status" value="1"/>
</dbReference>
<keyword evidence="12" id="KW-0547">Nucleotide-binding</keyword>
<evidence type="ECO:0000256" key="18">
    <source>
        <dbReference type="SAM" id="MobiDB-lite"/>
    </source>
</evidence>
<evidence type="ECO:0000256" key="2">
    <source>
        <dbReference type="ARBA" id="ARBA00000711"/>
    </source>
</evidence>
<proteinExistence type="inferred from homology"/>
<gene>
    <name evidence="19" type="ORF">GCM10022255_042250</name>
</gene>
<evidence type="ECO:0000313" key="19">
    <source>
        <dbReference type="EMBL" id="GAA4251065.1"/>
    </source>
</evidence>
<comment type="similarity">
    <text evidence="7">Belongs to the CobU/CobP family.</text>
</comment>
<dbReference type="EC" id="2.7.7.62" evidence="9"/>
<dbReference type="InterPro" id="IPR003203">
    <property type="entry name" value="CobU/CobP"/>
</dbReference>
<comment type="pathway">
    <text evidence="5">Cofactor biosynthesis; adenosylcobalamin biosynthesis; adenosylcobalamin from cob(II)yrinate a,c-diamide: step 6/7.</text>
</comment>
<dbReference type="RefSeq" id="WP_345128819.1">
    <property type="nucleotide sequence ID" value="NZ_BAABAT010000010.1"/>
</dbReference>
<accession>A0ABP8DAB8</accession>
<comment type="catalytic activity">
    <reaction evidence="3">
        <text>adenosylcob(III)inamide + GTP = adenosylcob(III)inamide phosphate + GDP + H(+)</text>
        <dbReference type="Rhea" id="RHEA:15765"/>
        <dbReference type="ChEBI" id="CHEBI:2480"/>
        <dbReference type="ChEBI" id="CHEBI:15378"/>
        <dbReference type="ChEBI" id="CHEBI:37565"/>
        <dbReference type="ChEBI" id="CHEBI:58189"/>
        <dbReference type="ChEBI" id="CHEBI:58502"/>
        <dbReference type="EC" id="2.7.1.156"/>
    </reaction>
</comment>
<dbReference type="Gene3D" id="3.40.50.10210">
    <property type="match status" value="1"/>
</dbReference>
<protein>
    <recommendedName>
        <fullName evidence="16">Adenosylcobinamide kinase</fullName>
        <ecNumber evidence="8">2.7.1.156</ecNumber>
        <ecNumber evidence="9">2.7.7.62</ecNumber>
    </recommendedName>
    <alternativeName>
        <fullName evidence="17">Adenosylcobinamide-phosphate guanylyltransferase</fullName>
    </alternativeName>
</protein>
<evidence type="ECO:0000256" key="10">
    <source>
        <dbReference type="ARBA" id="ARBA00022573"/>
    </source>
</evidence>
<evidence type="ECO:0000256" key="13">
    <source>
        <dbReference type="ARBA" id="ARBA00022777"/>
    </source>
</evidence>
<evidence type="ECO:0000256" key="5">
    <source>
        <dbReference type="ARBA" id="ARBA00004692"/>
    </source>
</evidence>
<evidence type="ECO:0000256" key="3">
    <source>
        <dbReference type="ARBA" id="ARBA00001522"/>
    </source>
</evidence>
<dbReference type="SUPFAM" id="SSF52540">
    <property type="entry name" value="P-loop containing nucleoside triphosphate hydrolases"/>
    <property type="match status" value="1"/>
</dbReference>
<evidence type="ECO:0000256" key="17">
    <source>
        <dbReference type="ARBA" id="ARBA00030571"/>
    </source>
</evidence>
<comment type="caution">
    <text evidence="19">The sequence shown here is derived from an EMBL/GenBank/DDBJ whole genome shotgun (WGS) entry which is preliminary data.</text>
</comment>
<sequence length="604" mass="61716">MRLLVLGGIRSGKSEVAEALVAGAGAVRYFATAQESSSDDGWAARIAAHRARRPDTWVTEELGGSSERLAELLSAAKPEETILVDDLGGWLGSVYDTIGAWSNPSAADDRIGVLADAVRSCAAGLLVLVGPEVGLGVLPATEAGRTFADANGLLNQRIAAACDGVAMVVAGEVSWLRGGELVGQAGRREASLPVGAGPIARAAQAPAAAPAPVAEPFVFEAAGAGSVLSTADGGDALSFSPGMELPLPDESTAHEAAERLLTLRLSGAGLGGLTPVVRFAGGVQGRPDPRPFQQPRVLVLRGDRTGGFAAGDSAEAADRRLDDVVEGTATIAMLAATAGATVQAIDCPDAGPAELHDTLDDSTVDASLTLGWRLADAAANEGVDLLVLGSCGSGSDAAAAAIVAVLTGAEPAALLGRVVDASGFVDDAAWVRKVGAIRDARHRIRNRSRDPHVMLSMLGGGDIAVATGIVLGAASRRLPLMIDGPVAIAAALVARDYGAQTRHWLLMPDHGENPTVKLAADVLGANPFLQLRLDLGEGCTALTALPLINTALTIAAATPPRTAAPADEADDGRSEQERIEDEIQRVVADSPTAEMPYVKPSWED</sequence>
<name>A0ABP8DAB8_9ACTN</name>
<dbReference type="Gene3D" id="3.40.50.300">
    <property type="entry name" value="P-loop containing nucleotide triphosphate hydrolases"/>
    <property type="match status" value="1"/>
</dbReference>
<dbReference type="SUPFAM" id="SSF52733">
    <property type="entry name" value="Nicotinate mononucleotide:5,6-dimethylbenzimidazole phosphoribosyltransferase (CobT)"/>
    <property type="match status" value="1"/>
</dbReference>